<keyword evidence="7" id="KW-1185">Reference proteome</keyword>
<dbReference type="Pfam" id="PF13091">
    <property type="entry name" value="PLDc_2"/>
    <property type="match status" value="2"/>
</dbReference>
<dbReference type="Proteomes" id="UP000245657">
    <property type="component" value="Unassembled WGS sequence"/>
</dbReference>
<dbReference type="Gene3D" id="3.30.870.10">
    <property type="entry name" value="Endonuclease Chain A"/>
    <property type="match status" value="2"/>
</dbReference>
<accession>A0A2V2MWY1</accession>
<proteinExistence type="predicted"/>
<dbReference type="EMBL" id="QGMY01000017">
    <property type="protein sequence ID" value="PWR69916.1"/>
    <property type="molecule type" value="Genomic_DNA"/>
</dbReference>
<dbReference type="SMART" id="SM00155">
    <property type="entry name" value="PLDc"/>
    <property type="match status" value="2"/>
</dbReference>
<dbReference type="InterPro" id="IPR025202">
    <property type="entry name" value="PLD-like_dom"/>
</dbReference>
<protein>
    <submittedName>
        <fullName evidence="6">Phospholipase</fullName>
    </submittedName>
</protein>
<evidence type="ECO:0000313" key="7">
    <source>
        <dbReference type="Proteomes" id="UP000245657"/>
    </source>
</evidence>
<keyword evidence="1" id="KW-0378">Hydrolase</keyword>
<keyword evidence="4" id="KW-0472">Membrane</keyword>
<keyword evidence="4" id="KW-0812">Transmembrane</keyword>
<dbReference type="PANTHER" id="PTHR43856:SF1">
    <property type="entry name" value="MITOCHONDRIAL CARDIOLIPIN HYDROLASE"/>
    <property type="match status" value="1"/>
</dbReference>
<dbReference type="PROSITE" id="PS50035">
    <property type="entry name" value="PLD"/>
    <property type="match status" value="2"/>
</dbReference>
<reference evidence="6 7" key="1">
    <citation type="submission" date="2018-05" db="EMBL/GenBank/DDBJ databases">
        <title>Draft genome of Methanospirillum lacunae Ki8-1.</title>
        <authorList>
            <person name="Dueholm M.S."/>
            <person name="Nielsen P.H."/>
            <person name="Bakmann L.F."/>
            <person name="Otzen D.E."/>
        </authorList>
    </citation>
    <scope>NUCLEOTIDE SEQUENCE [LARGE SCALE GENOMIC DNA]</scope>
    <source>
        <strain evidence="6 7">Ki8-1</strain>
    </source>
</reference>
<dbReference type="RefSeq" id="WP_109969981.1">
    <property type="nucleotide sequence ID" value="NZ_QGMY01000017.1"/>
</dbReference>
<gene>
    <name evidence="6" type="ORF">DK846_15885</name>
</gene>
<evidence type="ECO:0000259" key="5">
    <source>
        <dbReference type="PROSITE" id="PS50035"/>
    </source>
</evidence>
<dbReference type="InterPro" id="IPR001736">
    <property type="entry name" value="PLipase_D/transphosphatidylase"/>
</dbReference>
<keyword evidence="3" id="KW-0443">Lipid metabolism</keyword>
<keyword evidence="4" id="KW-1133">Transmembrane helix</keyword>
<comment type="caution">
    <text evidence="6">The sequence shown here is derived from an EMBL/GenBank/DDBJ whole genome shotgun (WGS) entry which is preliminary data.</text>
</comment>
<dbReference type="CDD" id="cd09128">
    <property type="entry name" value="PLDc_unchar1_2"/>
    <property type="match status" value="1"/>
</dbReference>
<dbReference type="GO" id="GO:0016891">
    <property type="term" value="F:RNA endonuclease activity producing 5'-phosphomonoesters, hydrolytic mechanism"/>
    <property type="evidence" value="ECO:0007669"/>
    <property type="project" value="TreeGrafter"/>
</dbReference>
<dbReference type="OrthoDB" id="31343at2157"/>
<evidence type="ECO:0000256" key="3">
    <source>
        <dbReference type="ARBA" id="ARBA00023098"/>
    </source>
</evidence>
<evidence type="ECO:0000256" key="2">
    <source>
        <dbReference type="ARBA" id="ARBA00022963"/>
    </source>
</evidence>
<evidence type="ECO:0000256" key="4">
    <source>
        <dbReference type="SAM" id="Phobius"/>
    </source>
</evidence>
<dbReference type="SUPFAM" id="SSF56024">
    <property type="entry name" value="Phospholipase D/nuclease"/>
    <property type="match status" value="2"/>
</dbReference>
<feature type="domain" description="PLD phosphodiesterase" evidence="5">
    <location>
        <begin position="273"/>
        <end position="300"/>
    </location>
</feature>
<sequence>MAACIFCTMRLITLVLVVFICVTTTAAFQITEVYSDTYLDGDADEYLVISGDGPLSSLEVTDGEGQITFPAGAVSSGSITIARDGEAFYKVNGRYPDYELIGMSPDVPEPVVTGKFQMANQKDELMLKEHGILIQNLSWPGTFKPRKGQVHVLGPDGIWDKRVFISGASRFMPVTFSNVTGTAFVSPDCGRAVFEQAVSSARREILVNVYEFTDPEMAGLLCQAFSRGVKVTVLLEGGPVGGISSEEQTVIAMLCSVGINVRVMAGTGEDHAPFRYDHAKYLVIDGKDLLLTTENFKEHSFQKAGFAGNRGWGVLVSSPDLCSYFSKVFYSDLNGPGVTDIQGNRSEIPEYFAEAYKPVFAPLHFNDSSVTPVLAPDTSDLIVSLINETRSRLYIEEAYIKHWSHGKRNPYLKSAIDAARRGVEVKILLDSYYYNIEEENDNDEIAAEITAIANREHIPIEARLLDLSGTGLLKLHAKGMIADDSILISSINWNENSPSFNREAGLIIEDPNVAGYFASVFEQDWNAYKKQPLSHESGPDIAKIGLAGMIVGMLAILYLWRHRR</sequence>
<dbReference type="InterPro" id="IPR051406">
    <property type="entry name" value="PLD_domain"/>
</dbReference>
<dbReference type="AlphaFoldDB" id="A0A2V2MWY1"/>
<feature type="transmembrane region" description="Helical" evidence="4">
    <location>
        <begin position="541"/>
        <end position="560"/>
    </location>
</feature>
<evidence type="ECO:0000313" key="6">
    <source>
        <dbReference type="EMBL" id="PWR69916.1"/>
    </source>
</evidence>
<dbReference type="GO" id="GO:0016042">
    <property type="term" value="P:lipid catabolic process"/>
    <property type="evidence" value="ECO:0007669"/>
    <property type="project" value="UniProtKB-KW"/>
</dbReference>
<keyword evidence="2" id="KW-0442">Lipid degradation</keyword>
<organism evidence="6 7">
    <name type="scientific">Methanospirillum lacunae</name>
    <dbReference type="NCBI Taxonomy" id="668570"/>
    <lineage>
        <taxon>Archaea</taxon>
        <taxon>Methanobacteriati</taxon>
        <taxon>Methanobacteriota</taxon>
        <taxon>Stenosarchaea group</taxon>
        <taxon>Methanomicrobia</taxon>
        <taxon>Methanomicrobiales</taxon>
        <taxon>Methanospirillaceae</taxon>
        <taxon>Methanospirillum</taxon>
    </lineage>
</organism>
<dbReference type="PANTHER" id="PTHR43856">
    <property type="entry name" value="CARDIOLIPIN HYDROLASE"/>
    <property type="match status" value="1"/>
</dbReference>
<name>A0A2V2MWY1_9EURY</name>
<dbReference type="CDD" id="cd09127">
    <property type="entry name" value="PLDc_unchar1_1"/>
    <property type="match status" value="1"/>
</dbReference>
<feature type="domain" description="PLD phosphodiesterase" evidence="5">
    <location>
        <begin position="471"/>
        <end position="497"/>
    </location>
</feature>
<evidence type="ECO:0000256" key="1">
    <source>
        <dbReference type="ARBA" id="ARBA00022801"/>
    </source>
</evidence>